<dbReference type="EMBL" id="JANJYI010000009">
    <property type="protein sequence ID" value="KAK2634659.1"/>
    <property type="molecule type" value="Genomic_DNA"/>
</dbReference>
<gene>
    <name evidence="1" type="ORF">Ddye_029451</name>
</gene>
<evidence type="ECO:0000313" key="2">
    <source>
        <dbReference type="Proteomes" id="UP001280121"/>
    </source>
</evidence>
<dbReference type="AlphaFoldDB" id="A0AAD9TEG1"/>
<name>A0AAD9TEG1_9ROSI</name>
<keyword evidence="2" id="KW-1185">Reference proteome</keyword>
<organism evidence="1 2">
    <name type="scientific">Dipteronia dyeriana</name>
    <dbReference type="NCBI Taxonomy" id="168575"/>
    <lineage>
        <taxon>Eukaryota</taxon>
        <taxon>Viridiplantae</taxon>
        <taxon>Streptophyta</taxon>
        <taxon>Embryophyta</taxon>
        <taxon>Tracheophyta</taxon>
        <taxon>Spermatophyta</taxon>
        <taxon>Magnoliopsida</taxon>
        <taxon>eudicotyledons</taxon>
        <taxon>Gunneridae</taxon>
        <taxon>Pentapetalae</taxon>
        <taxon>rosids</taxon>
        <taxon>malvids</taxon>
        <taxon>Sapindales</taxon>
        <taxon>Sapindaceae</taxon>
        <taxon>Hippocastanoideae</taxon>
        <taxon>Acereae</taxon>
        <taxon>Dipteronia</taxon>
    </lineage>
</organism>
<protein>
    <submittedName>
        <fullName evidence="1">Uncharacterized protein</fullName>
    </submittedName>
</protein>
<accession>A0AAD9TEG1</accession>
<evidence type="ECO:0000313" key="1">
    <source>
        <dbReference type="EMBL" id="KAK2634659.1"/>
    </source>
</evidence>
<proteinExistence type="predicted"/>
<dbReference type="Proteomes" id="UP001280121">
    <property type="component" value="Unassembled WGS sequence"/>
</dbReference>
<comment type="caution">
    <text evidence="1">The sequence shown here is derived from an EMBL/GenBank/DDBJ whole genome shotgun (WGS) entry which is preliminary data.</text>
</comment>
<reference evidence="1" key="1">
    <citation type="journal article" date="2023" name="Plant J.">
        <title>Genome sequences and population genomics provide insights into the demographic history, inbreeding, and mutation load of two 'living fossil' tree species of Dipteronia.</title>
        <authorList>
            <person name="Feng Y."/>
            <person name="Comes H.P."/>
            <person name="Chen J."/>
            <person name="Zhu S."/>
            <person name="Lu R."/>
            <person name="Zhang X."/>
            <person name="Li P."/>
            <person name="Qiu J."/>
            <person name="Olsen K.M."/>
            <person name="Qiu Y."/>
        </authorList>
    </citation>
    <scope>NUCLEOTIDE SEQUENCE</scope>
    <source>
        <strain evidence="1">KIB01</strain>
    </source>
</reference>
<sequence length="71" mass="8207">MKKQWLPRKMFPRPRLRSSQYRKRAISSGTLQEVREEQLKTVEVPLEPSTEVTEKPGGILDVNELVKGTEV</sequence>